<evidence type="ECO:0000313" key="1">
    <source>
        <dbReference type="EMBL" id="OHA89985.1"/>
    </source>
</evidence>
<dbReference type="Pfam" id="PF14076">
    <property type="entry name" value="DUF4258"/>
    <property type="match status" value="1"/>
</dbReference>
<dbReference type="EMBL" id="MHVG01000021">
    <property type="protein sequence ID" value="OHA89985.1"/>
    <property type="molecule type" value="Genomic_DNA"/>
</dbReference>
<dbReference type="STRING" id="1802737.A2832_01715"/>
<dbReference type="InterPro" id="IPR025354">
    <property type="entry name" value="DUF4258"/>
</dbReference>
<proteinExistence type="predicted"/>
<evidence type="ECO:0000313" key="2">
    <source>
        <dbReference type="Proteomes" id="UP000178538"/>
    </source>
</evidence>
<accession>A0A1G2SYB7</accession>
<sequence length="75" mass="9105">MQLQFPLHFKEKIVERSIDVDRIKQTIRNPDYQVAETDNRILSRKKIDHRTLEVIYVKGSSKNKFIIVTAYWWKK</sequence>
<organism evidence="1 2">
    <name type="scientific">Candidatus Zambryskibacteria bacterium RIFCSPHIGHO2_01_FULL_44_22b</name>
    <dbReference type="NCBI Taxonomy" id="1802737"/>
    <lineage>
        <taxon>Bacteria</taxon>
        <taxon>Candidatus Zambryskiibacteriota</taxon>
    </lineage>
</organism>
<comment type="caution">
    <text evidence="1">The sequence shown here is derived from an EMBL/GenBank/DDBJ whole genome shotgun (WGS) entry which is preliminary data.</text>
</comment>
<reference evidence="1 2" key="1">
    <citation type="journal article" date="2016" name="Nat. Commun.">
        <title>Thousands of microbial genomes shed light on interconnected biogeochemical processes in an aquifer system.</title>
        <authorList>
            <person name="Anantharaman K."/>
            <person name="Brown C.T."/>
            <person name="Hug L.A."/>
            <person name="Sharon I."/>
            <person name="Castelle C.J."/>
            <person name="Probst A.J."/>
            <person name="Thomas B.C."/>
            <person name="Singh A."/>
            <person name="Wilkins M.J."/>
            <person name="Karaoz U."/>
            <person name="Brodie E.L."/>
            <person name="Williams K.H."/>
            <person name="Hubbard S.S."/>
            <person name="Banfield J.F."/>
        </authorList>
    </citation>
    <scope>NUCLEOTIDE SEQUENCE [LARGE SCALE GENOMIC DNA]</scope>
</reference>
<dbReference type="AlphaFoldDB" id="A0A1G2SYB7"/>
<protein>
    <submittedName>
        <fullName evidence="1">Uncharacterized protein</fullName>
    </submittedName>
</protein>
<name>A0A1G2SYB7_9BACT</name>
<dbReference type="Proteomes" id="UP000178538">
    <property type="component" value="Unassembled WGS sequence"/>
</dbReference>
<gene>
    <name evidence="1" type="ORF">A2832_01715</name>
</gene>